<gene>
    <name evidence="2" type="ORF">BV898_07906</name>
</gene>
<sequence>MAVSSPANCCMRFLRFVVWNKGNHLLQFVFCFILSGALIGAGLALEQNGLLGQRWAMFSFDAAAAALLIKSAVSLGRALWPFCYREVGCLRKCLRRCCCSGVEFYIPPDLRNAQEEQLSHHVLRLLGQLPQVEHISDPAEVLPVRDRLRFRRPTDNVYCLTKIKNEDSNPDLETGTATPLLNANFTDIAYTTPRDVVPSYHYPETAERIRKNVSLNTRRYWMAASATECLRCFFFIRNALDHYLIDELENVYKVKDIWLPPIPELNGMLFYGELTVDTENKSAAPKLAFYIIAELPDDDHPGPAVLDKLMKEKKKQVHETNYHKINLYYGKKEPFALRSKFGAEDKTIYETTRVNADKLLKPLQIHDPLFGCGLVFVQAPPTDEVQGRSSPEYCTFLPQDNKSVYLIKNKLFPPFERNR</sequence>
<comment type="caution">
    <text evidence="2">The sequence shown here is derived from an EMBL/GenBank/DDBJ whole genome shotgun (WGS) entry which is preliminary data.</text>
</comment>
<protein>
    <submittedName>
        <fullName evidence="2">Uncharacterized protein</fullName>
    </submittedName>
</protein>
<evidence type="ECO:0000256" key="1">
    <source>
        <dbReference type="SAM" id="Phobius"/>
    </source>
</evidence>
<dbReference type="AlphaFoldDB" id="A0A1W0WS40"/>
<feature type="transmembrane region" description="Helical" evidence="1">
    <location>
        <begin position="25"/>
        <end position="45"/>
    </location>
</feature>
<proteinExistence type="predicted"/>
<keyword evidence="1" id="KW-0472">Membrane</keyword>
<evidence type="ECO:0000313" key="2">
    <source>
        <dbReference type="EMBL" id="OQV17963.1"/>
    </source>
</evidence>
<keyword evidence="1" id="KW-0812">Transmembrane</keyword>
<reference evidence="3" key="1">
    <citation type="submission" date="2017-01" db="EMBL/GenBank/DDBJ databases">
        <title>Comparative genomics of anhydrobiosis in the tardigrade Hypsibius dujardini.</title>
        <authorList>
            <person name="Yoshida Y."/>
            <person name="Koutsovoulos G."/>
            <person name="Laetsch D."/>
            <person name="Stevens L."/>
            <person name="Kumar S."/>
            <person name="Horikawa D."/>
            <person name="Ishino K."/>
            <person name="Komine S."/>
            <person name="Tomita M."/>
            <person name="Blaxter M."/>
            <person name="Arakawa K."/>
        </authorList>
    </citation>
    <scope>NUCLEOTIDE SEQUENCE [LARGE SCALE GENOMIC DNA]</scope>
    <source>
        <strain evidence="3">Z151</strain>
    </source>
</reference>
<evidence type="ECO:0000313" key="3">
    <source>
        <dbReference type="Proteomes" id="UP000192578"/>
    </source>
</evidence>
<keyword evidence="3" id="KW-1185">Reference proteome</keyword>
<organism evidence="2 3">
    <name type="scientific">Hypsibius exemplaris</name>
    <name type="common">Freshwater tardigrade</name>
    <dbReference type="NCBI Taxonomy" id="2072580"/>
    <lineage>
        <taxon>Eukaryota</taxon>
        <taxon>Metazoa</taxon>
        <taxon>Ecdysozoa</taxon>
        <taxon>Tardigrada</taxon>
        <taxon>Eutardigrada</taxon>
        <taxon>Parachela</taxon>
        <taxon>Hypsibioidea</taxon>
        <taxon>Hypsibiidae</taxon>
        <taxon>Hypsibius</taxon>
    </lineage>
</organism>
<name>A0A1W0WS40_HYPEX</name>
<dbReference type="Proteomes" id="UP000192578">
    <property type="component" value="Unassembled WGS sequence"/>
</dbReference>
<accession>A0A1W0WS40</accession>
<dbReference type="EMBL" id="MTYJ01000054">
    <property type="protein sequence ID" value="OQV17963.1"/>
    <property type="molecule type" value="Genomic_DNA"/>
</dbReference>
<keyword evidence="1" id="KW-1133">Transmembrane helix</keyword>